<accession>U5PRP2</accession>
<keyword evidence="2" id="KW-1185">Reference proteome</keyword>
<gene>
    <name evidence="1" type="ORF">BigBertha_11</name>
</gene>
<dbReference type="KEGG" id="vg:17959594"/>
<proteinExistence type="predicted"/>
<dbReference type="RefSeq" id="YP_008771038.1">
    <property type="nucleotide sequence ID" value="NC_022769.1"/>
</dbReference>
<dbReference type="GeneID" id="17959594"/>
<dbReference type="Proteomes" id="UP000017644">
    <property type="component" value="Segment"/>
</dbReference>
<organism evidence="1 2">
    <name type="scientific">Bacillus phage BigBertha</name>
    <dbReference type="NCBI Taxonomy" id="1406781"/>
    <lineage>
        <taxon>Viruses</taxon>
        <taxon>Duplodnaviria</taxon>
        <taxon>Heunggongvirae</taxon>
        <taxon>Uroviricota</taxon>
        <taxon>Caudoviricetes</taxon>
        <taxon>Herelleviridae</taxon>
        <taxon>Bastillevirinae</taxon>
        <taxon>Bequatrovirus</taxon>
        <taxon>Bequatrovirus bigbertha</taxon>
    </lineage>
</organism>
<reference evidence="1 2" key="1">
    <citation type="journal article" date="2013" name="Genome Announc.">
        <title>Complete Genome of Bacillus thuringiensis Myophage BigBertha.</title>
        <authorList>
            <person name="Ting J.H."/>
            <person name="Smyth T.B."/>
            <person name="Chamakura K.R."/>
            <person name="Kuty Everett G.F."/>
        </authorList>
    </citation>
    <scope>NUCLEOTIDE SEQUENCE [LARGE SCALE GENOMIC DNA]</scope>
</reference>
<name>U5PRP2_9CAUD</name>
<sequence length="240" mass="27887">MVSLLGRIINVFSDELVQESFEKSPPVLLMDEVKPLYKDSPVDIGDIVYMNYADDEGNPENRGYSELEVIEVHIEEGLFTARDYNRHNLPYYPRYEYYRFSMEDMIRIPYGNYDEEDASKFPQKAFSYREKLTYENKFWKGMPKPGEILYGKYYSSSDDTYGATTTEYKVLGVTEGAFSAAPIYRTGLSEGDTKIFDCNTLLEITRKSYNIPDQLFTTQDNAHTAYLHKQIDKKNREAAQ</sequence>
<protein>
    <submittedName>
        <fullName evidence="1">Uncharacterized protein</fullName>
    </submittedName>
</protein>
<evidence type="ECO:0000313" key="1">
    <source>
        <dbReference type="EMBL" id="AGY46519.1"/>
    </source>
</evidence>
<dbReference type="EMBL" id="KF669647">
    <property type="protein sequence ID" value="AGY46519.1"/>
    <property type="molecule type" value="Genomic_DNA"/>
</dbReference>
<evidence type="ECO:0000313" key="2">
    <source>
        <dbReference type="Proteomes" id="UP000017644"/>
    </source>
</evidence>